<feature type="domain" description="Peptidoglycan binding-like" evidence="2">
    <location>
        <begin position="64"/>
        <end position="116"/>
    </location>
</feature>
<dbReference type="InterPro" id="IPR036365">
    <property type="entry name" value="PGBD-like_sf"/>
</dbReference>
<dbReference type="AlphaFoldDB" id="A0A1F6C2W7"/>
<name>A0A1F6C2W7_9BACT</name>
<protein>
    <recommendedName>
        <fullName evidence="2">Peptidoglycan binding-like domain-containing protein</fullName>
    </recommendedName>
</protein>
<dbReference type="EMBL" id="MFKP01000038">
    <property type="protein sequence ID" value="OGG43534.1"/>
    <property type="molecule type" value="Genomic_DNA"/>
</dbReference>
<dbReference type="InterPro" id="IPR036366">
    <property type="entry name" value="PGBDSf"/>
</dbReference>
<dbReference type="SUPFAM" id="SSF47090">
    <property type="entry name" value="PGBD-like"/>
    <property type="match status" value="1"/>
</dbReference>
<feature type="transmembrane region" description="Helical" evidence="1">
    <location>
        <begin position="21"/>
        <end position="38"/>
    </location>
</feature>
<proteinExistence type="predicted"/>
<dbReference type="InterPro" id="IPR002477">
    <property type="entry name" value="Peptidoglycan-bd-like"/>
</dbReference>
<dbReference type="Proteomes" id="UP000178249">
    <property type="component" value="Unassembled WGS sequence"/>
</dbReference>
<keyword evidence="1" id="KW-1133">Transmembrane helix</keyword>
<organism evidence="3 4">
    <name type="scientific">Candidatus Kaiserbacteria bacterium RIFCSPHIGHO2_01_FULL_48_10</name>
    <dbReference type="NCBI Taxonomy" id="1798476"/>
    <lineage>
        <taxon>Bacteria</taxon>
        <taxon>Candidatus Kaiseribacteriota</taxon>
    </lineage>
</organism>
<keyword evidence="1" id="KW-0812">Transmembrane</keyword>
<sequence length="140" mass="15562">MNNKETLDLRRSKKRPYITTPIALSLFLAGGTTVVPWYKNDPAPELPTQVSADLGEGETVAYSVAYLQKVLRDGNFYRGPVNNHLDESTKKALQEFQNAHGLKATGTFDASTASALEVEMADQRIRDRASKLFEEVDKKS</sequence>
<gene>
    <name evidence="3" type="ORF">A2841_01280</name>
</gene>
<reference evidence="3 4" key="1">
    <citation type="journal article" date="2016" name="Nat. Commun.">
        <title>Thousands of microbial genomes shed light on interconnected biogeochemical processes in an aquifer system.</title>
        <authorList>
            <person name="Anantharaman K."/>
            <person name="Brown C.T."/>
            <person name="Hug L.A."/>
            <person name="Sharon I."/>
            <person name="Castelle C.J."/>
            <person name="Probst A.J."/>
            <person name="Thomas B.C."/>
            <person name="Singh A."/>
            <person name="Wilkins M.J."/>
            <person name="Karaoz U."/>
            <person name="Brodie E.L."/>
            <person name="Williams K.H."/>
            <person name="Hubbard S.S."/>
            <person name="Banfield J.F."/>
        </authorList>
    </citation>
    <scope>NUCLEOTIDE SEQUENCE [LARGE SCALE GENOMIC DNA]</scope>
</reference>
<dbReference type="Gene3D" id="1.10.101.10">
    <property type="entry name" value="PGBD-like superfamily/PGBD"/>
    <property type="match status" value="1"/>
</dbReference>
<evidence type="ECO:0000313" key="4">
    <source>
        <dbReference type="Proteomes" id="UP000178249"/>
    </source>
</evidence>
<accession>A0A1F6C2W7</accession>
<evidence type="ECO:0000256" key="1">
    <source>
        <dbReference type="SAM" id="Phobius"/>
    </source>
</evidence>
<keyword evidence="1" id="KW-0472">Membrane</keyword>
<evidence type="ECO:0000313" key="3">
    <source>
        <dbReference type="EMBL" id="OGG43534.1"/>
    </source>
</evidence>
<evidence type="ECO:0000259" key="2">
    <source>
        <dbReference type="Pfam" id="PF01471"/>
    </source>
</evidence>
<dbReference type="Pfam" id="PF01471">
    <property type="entry name" value="PG_binding_1"/>
    <property type="match status" value="1"/>
</dbReference>
<comment type="caution">
    <text evidence="3">The sequence shown here is derived from an EMBL/GenBank/DDBJ whole genome shotgun (WGS) entry which is preliminary data.</text>
</comment>